<evidence type="ECO:0000313" key="3">
    <source>
        <dbReference type="Proteomes" id="UP001612915"/>
    </source>
</evidence>
<name>A0ABW8AHY9_9ACTN</name>
<dbReference type="RefSeq" id="WP_398274790.1">
    <property type="nucleotide sequence ID" value="NZ_JBITLV010000001.1"/>
</dbReference>
<organism evidence="2 3">
    <name type="scientific">Spongisporangium articulatum</name>
    <dbReference type="NCBI Taxonomy" id="3362603"/>
    <lineage>
        <taxon>Bacteria</taxon>
        <taxon>Bacillati</taxon>
        <taxon>Actinomycetota</taxon>
        <taxon>Actinomycetes</taxon>
        <taxon>Kineosporiales</taxon>
        <taxon>Kineosporiaceae</taxon>
        <taxon>Spongisporangium</taxon>
    </lineage>
</organism>
<sequence>MEPTQIQPEPPEGTLVENEGVNAGEPGDEGRPDPEAARRGGHPERAQEQVDDAEQAAPGELAGAPGRPAVQDDGGQDGGSIE</sequence>
<proteinExistence type="predicted"/>
<dbReference type="EMBL" id="JBITLV010000001">
    <property type="protein sequence ID" value="MFI7585971.1"/>
    <property type="molecule type" value="Genomic_DNA"/>
</dbReference>
<feature type="compositionally biased region" description="Basic and acidic residues" evidence="1">
    <location>
        <begin position="28"/>
        <end position="48"/>
    </location>
</feature>
<accession>A0ABW8AHY9</accession>
<reference evidence="2 3" key="1">
    <citation type="submission" date="2024-10" db="EMBL/GenBank/DDBJ databases">
        <title>The Natural Products Discovery Center: Release of the First 8490 Sequenced Strains for Exploring Actinobacteria Biosynthetic Diversity.</title>
        <authorList>
            <person name="Kalkreuter E."/>
            <person name="Kautsar S.A."/>
            <person name="Yang D."/>
            <person name="Bader C.D."/>
            <person name="Teijaro C.N."/>
            <person name="Fluegel L."/>
            <person name="Davis C.M."/>
            <person name="Simpson J.R."/>
            <person name="Lauterbach L."/>
            <person name="Steele A.D."/>
            <person name="Gui C."/>
            <person name="Meng S."/>
            <person name="Li G."/>
            <person name="Viehrig K."/>
            <person name="Ye F."/>
            <person name="Su P."/>
            <person name="Kiefer A.F."/>
            <person name="Nichols A."/>
            <person name="Cepeda A.J."/>
            <person name="Yan W."/>
            <person name="Fan B."/>
            <person name="Jiang Y."/>
            <person name="Adhikari A."/>
            <person name="Zheng C.-J."/>
            <person name="Schuster L."/>
            <person name="Cowan T.M."/>
            <person name="Smanski M.J."/>
            <person name="Chevrette M.G."/>
            <person name="De Carvalho L.P.S."/>
            <person name="Shen B."/>
        </authorList>
    </citation>
    <scope>NUCLEOTIDE SEQUENCE [LARGE SCALE GENOMIC DNA]</scope>
    <source>
        <strain evidence="2 3">NPDC049639</strain>
    </source>
</reference>
<evidence type="ECO:0000256" key="1">
    <source>
        <dbReference type="SAM" id="MobiDB-lite"/>
    </source>
</evidence>
<feature type="region of interest" description="Disordered" evidence="1">
    <location>
        <begin position="1"/>
        <end position="82"/>
    </location>
</feature>
<gene>
    <name evidence="2" type="ORF">ACIB24_02710</name>
</gene>
<evidence type="ECO:0000313" key="2">
    <source>
        <dbReference type="EMBL" id="MFI7585971.1"/>
    </source>
</evidence>
<comment type="caution">
    <text evidence="2">The sequence shown here is derived from an EMBL/GenBank/DDBJ whole genome shotgun (WGS) entry which is preliminary data.</text>
</comment>
<protein>
    <submittedName>
        <fullName evidence="2">Uncharacterized protein</fullName>
    </submittedName>
</protein>
<keyword evidence="3" id="KW-1185">Reference proteome</keyword>
<dbReference type="Proteomes" id="UP001612915">
    <property type="component" value="Unassembled WGS sequence"/>
</dbReference>